<keyword evidence="6" id="KW-0333">Golgi apparatus</keyword>
<feature type="transmembrane region" description="Helical" evidence="13">
    <location>
        <begin position="340"/>
        <end position="359"/>
    </location>
</feature>
<accession>A0A6G0WK57</accession>
<feature type="transmembrane region" description="Helical" evidence="13">
    <location>
        <begin position="265"/>
        <end position="288"/>
    </location>
</feature>
<evidence type="ECO:0000256" key="7">
    <source>
        <dbReference type="ARBA" id="ARBA00023053"/>
    </source>
</evidence>
<evidence type="ECO:0000256" key="4">
    <source>
        <dbReference type="ARBA" id="ARBA00022692"/>
    </source>
</evidence>
<evidence type="ECO:0000256" key="10">
    <source>
        <dbReference type="ARBA" id="ARBA00023201"/>
    </source>
</evidence>
<evidence type="ECO:0000256" key="1">
    <source>
        <dbReference type="ARBA" id="ARBA00004653"/>
    </source>
</evidence>
<dbReference type="PANTHER" id="PTHR10110">
    <property type="entry name" value="SODIUM/HYDROGEN EXCHANGER"/>
    <property type="match status" value="1"/>
</dbReference>
<dbReference type="InterPro" id="IPR018422">
    <property type="entry name" value="Cation/H_exchanger_CPA1"/>
</dbReference>
<dbReference type="GO" id="GO:0000139">
    <property type="term" value="C:Golgi membrane"/>
    <property type="evidence" value="ECO:0007669"/>
    <property type="project" value="UniProtKB-SubCell"/>
</dbReference>
<dbReference type="GO" id="GO:0015386">
    <property type="term" value="F:potassium:proton antiporter activity"/>
    <property type="evidence" value="ECO:0007669"/>
    <property type="project" value="TreeGrafter"/>
</dbReference>
<keyword evidence="8 11" id="KW-0406">Ion transport</keyword>
<dbReference type="AlphaFoldDB" id="A0A6G0WK57"/>
<dbReference type="Pfam" id="PF00999">
    <property type="entry name" value="Na_H_Exchanger"/>
    <property type="match status" value="1"/>
</dbReference>
<keyword evidence="2 11" id="KW-0813">Transport</keyword>
<feature type="transmembrane region" description="Helical" evidence="13">
    <location>
        <begin position="309"/>
        <end position="334"/>
    </location>
</feature>
<dbReference type="GO" id="GO:0051453">
    <property type="term" value="P:regulation of intracellular pH"/>
    <property type="evidence" value="ECO:0007669"/>
    <property type="project" value="TreeGrafter"/>
</dbReference>
<dbReference type="InterPro" id="IPR006153">
    <property type="entry name" value="Cation/H_exchanger_TM"/>
</dbReference>
<reference evidence="15 16" key="1">
    <citation type="submission" date="2019-07" db="EMBL/GenBank/DDBJ databases">
        <title>Genomics analysis of Aphanomyces spp. identifies a new class of oomycete effector associated with host adaptation.</title>
        <authorList>
            <person name="Gaulin E."/>
        </authorList>
    </citation>
    <scope>NUCLEOTIDE SEQUENCE [LARGE SCALE GENOMIC DNA]</scope>
    <source>
        <strain evidence="15 16">ATCC 201684</strain>
    </source>
</reference>
<evidence type="ECO:0000256" key="9">
    <source>
        <dbReference type="ARBA" id="ARBA00023136"/>
    </source>
</evidence>
<feature type="transmembrane region" description="Helical" evidence="13">
    <location>
        <begin position="23"/>
        <end position="44"/>
    </location>
</feature>
<feature type="transmembrane region" description="Helical" evidence="13">
    <location>
        <begin position="215"/>
        <end position="245"/>
    </location>
</feature>
<feature type="transmembrane region" description="Helical" evidence="13">
    <location>
        <begin position="56"/>
        <end position="74"/>
    </location>
</feature>
<proteinExistence type="inferred from homology"/>
<comment type="subcellular location">
    <subcellularLocation>
        <location evidence="1">Golgi apparatus membrane</location>
        <topology evidence="1">Multi-pass membrane protein</topology>
    </subcellularLocation>
</comment>
<dbReference type="EMBL" id="VJMJ01000193">
    <property type="protein sequence ID" value="KAF0727616.1"/>
    <property type="molecule type" value="Genomic_DNA"/>
</dbReference>
<feature type="compositionally biased region" description="Low complexity" evidence="12">
    <location>
        <begin position="520"/>
        <end position="534"/>
    </location>
</feature>
<name>A0A6G0WK57_9STRA</name>
<keyword evidence="7" id="KW-0915">Sodium</keyword>
<feature type="transmembrane region" description="Helical" evidence="13">
    <location>
        <begin position="117"/>
        <end position="139"/>
    </location>
</feature>
<dbReference type="PRINTS" id="PR01084">
    <property type="entry name" value="NAHEXCHNGR"/>
</dbReference>
<dbReference type="PANTHER" id="PTHR10110:SF191">
    <property type="entry name" value="SODIUM_HYDROGEN EXCHANGER 8"/>
    <property type="match status" value="1"/>
</dbReference>
<keyword evidence="5 13" id="KW-1133">Transmembrane helix</keyword>
<feature type="transmembrane region" description="Helical" evidence="13">
    <location>
        <begin position="408"/>
        <end position="429"/>
    </location>
</feature>
<dbReference type="NCBIfam" id="TIGR00840">
    <property type="entry name" value="b_cpa1"/>
    <property type="match status" value="1"/>
</dbReference>
<keyword evidence="9 13" id="KW-0472">Membrane</keyword>
<evidence type="ECO:0000256" key="13">
    <source>
        <dbReference type="SAM" id="Phobius"/>
    </source>
</evidence>
<evidence type="ECO:0000256" key="6">
    <source>
        <dbReference type="ARBA" id="ARBA00023034"/>
    </source>
</evidence>
<feature type="domain" description="Cation/H+ exchanger transmembrane" evidence="14">
    <location>
        <begin position="43"/>
        <end position="430"/>
    </location>
</feature>
<feature type="transmembrane region" description="Helical" evidence="13">
    <location>
        <begin position="86"/>
        <end position="105"/>
    </location>
</feature>
<evidence type="ECO:0000256" key="3">
    <source>
        <dbReference type="ARBA" id="ARBA00022449"/>
    </source>
</evidence>
<evidence type="ECO:0000256" key="12">
    <source>
        <dbReference type="SAM" id="MobiDB-lite"/>
    </source>
</evidence>
<evidence type="ECO:0000256" key="8">
    <source>
        <dbReference type="ARBA" id="ARBA00023065"/>
    </source>
</evidence>
<sequence length="534" mass="59029">MSELTAGNAEEEHYYGMSNQYQLSFFFSLFLVLLMSSIVVSNFCAHHLHWHFLPEAGATILVGVAGGVLCYLYNNTITHSLMIFDPNTFFIALLPPIIFNSGYTMKRRYFFDNIVPIVTYAIAGTTISSVTVGLIMYAVGQLAFSVKLSLAEALSFGALISATDTVSVLAIFQELRVDPTLFYLVFGESSLNDAVAIVLFGTFSKFIGNVYSSSYLPIAILDFILIFVGSTLIGILFGVLSALLFKHFDFKGCLYHEMGIYMMFAYLPFLIAAIFDLSGVVAILFTGITMKHYTANNLSDDGKEMCGRMFNAISYVSETTIFLNLGLAVFALPVGYHFKFIAWTLFACLAGRAAFVFPLSYLINYRRDAERKVHPNQQVMIWFSGFRGALCFALALEWPNDKRSEVIATTMVVVLATLFIGGGLTVPMLNYLKIKQLTPAEEIELDSMVKPIKRMKILQFDAKYWVPFFTHLHPDTGSFHEEAGSGGGIQDDMTDTSKEALRPEYDDADDGGEFSTINVASSSPPSSTAASSPH</sequence>
<dbReference type="GO" id="GO:0015385">
    <property type="term" value="F:sodium:proton antiporter activity"/>
    <property type="evidence" value="ECO:0007669"/>
    <property type="project" value="InterPro"/>
</dbReference>
<feature type="region of interest" description="Disordered" evidence="12">
    <location>
        <begin position="480"/>
        <end position="534"/>
    </location>
</feature>
<evidence type="ECO:0000256" key="11">
    <source>
        <dbReference type="RuleBase" id="RU003722"/>
    </source>
</evidence>
<evidence type="ECO:0000259" key="14">
    <source>
        <dbReference type="Pfam" id="PF00999"/>
    </source>
</evidence>
<feature type="transmembrane region" description="Helical" evidence="13">
    <location>
        <begin position="379"/>
        <end position="396"/>
    </location>
</feature>
<keyword evidence="3 11" id="KW-0050">Antiport</keyword>
<evidence type="ECO:0000313" key="15">
    <source>
        <dbReference type="EMBL" id="KAF0727616.1"/>
    </source>
</evidence>
<dbReference type="GO" id="GO:0005886">
    <property type="term" value="C:plasma membrane"/>
    <property type="evidence" value="ECO:0007669"/>
    <property type="project" value="TreeGrafter"/>
</dbReference>
<dbReference type="VEuPathDB" id="FungiDB:AeMF1_021618"/>
<evidence type="ECO:0000256" key="5">
    <source>
        <dbReference type="ARBA" id="ARBA00022989"/>
    </source>
</evidence>
<organism evidence="15 16">
    <name type="scientific">Aphanomyces euteiches</name>
    <dbReference type="NCBI Taxonomy" id="100861"/>
    <lineage>
        <taxon>Eukaryota</taxon>
        <taxon>Sar</taxon>
        <taxon>Stramenopiles</taxon>
        <taxon>Oomycota</taxon>
        <taxon>Saprolegniomycetes</taxon>
        <taxon>Saprolegniales</taxon>
        <taxon>Verrucalvaceae</taxon>
        <taxon>Aphanomyces</taxon>
    </lineage>
</organism>
<keyword evidence="16" id="KW-1185">Reference proteome</keyword>
<dbReference type="Proteomes" id="UP000481153">
    <property type="component" value="Unassembled WGS sequence"/>
</dbReference>
<evidence type="ECO:0000313" key="16">
    <source>
        <dbReference type="Proteomes" id="UP000481153"/>
    </source>
</evidence>
<evidence type="ECO:0000256" key="2">
    <source>
        <dbReference type="ARBA" id="ARBA00022448"/>
    </source>
</evidence>
<dbReference type="GO" id="GO:0098719">
    <property type="term" value="P:sodium ion import across plasma membrane"/>
    <property type="evidence" value="ECO:0007669"/>
    <property type="project" value="TreeGrafter"/>
</dbReference>
<protein>
    <recommendedName>
        <fullName evidence="11">Sodium/hydrogen exchanger</fullName>
    </recommendedName>
</protein>
<comment type="similarity">
    <text evidence="11">Belongs to the monovalent cation:proton antiporter 1 (CPA1) transporter (TC 2.A.36) family.</text>
</comment>
<keyword evidence="10 11" id="KW-0739">Sodium transport</keyword>
<dbReference type="Gene3D" id="6.10.140.1330">
    <property type="match status" value="1"/>
</dbReference>
<feature type="compositionally biased region" description="Basic and acidic residues" evidence="12">
    <location>
        <begin position="495"/>
        <end position="505"/>
    </location>
</feature>
<keyword evidence="4 11" id="KW-0812">Transmembrane</keyword>
<dbReference type="InterPro" id="IPR004709">
    <property type="entry name" value="NaH_exchanger"/>
</dbReference>
<gene>
    <name evidence="15" type="ORF">Ae201684_014441</name>
</gene>
<comment type="caution">
    <text evidence="15">The sequence shown here is derived from an EMBL/GenBank/DDBJ whole genome shotgun (WGS) entry which is preliminary data.</text>
</comment>